<evidence type="ECO:0000313" key="2">
    <source>
        <dbReference type="Proteomes" id="UP001559623"/>
    </source>
</evidence>
<dbReference type="InterPro" id="IPR036665">
    <property type="entry name" value="PTS_IIA_glucitol/sorbitol_sf"/>
</dbReference>
<dbReference type="RefSeq" id="WP_368846765.1">
    <property type="nucleotide sequence ID" value="NZ_CP194411.1"/>
</dbReference>
<organism evidence="1 2">
    <name type="scientific">Selenomonas sputigena</name>
    <dbReference type="NCBI Taxonomy" id="69823"/>
    <lineage>
        <taxon>Bacteria</taxon>
        <taxon>Bacillati</taxon>
        <taxon>Bacillota</taxon>
        <taxon>Negativicutes</taxon>
        <taxon>Selenomonadales</taxon>
        <taxon>Selenomonadaceae</taxon>
        <taxon>Selenomonas</taxon>
    </lineage>
</organism>
<accession>A0ABV3X4B4</accession>
<name>A0ABV3X4B4_9FIRM</name>
<dbReference type="Proteomes" id="UP001559623">
    <property type="component" value="Unassembled WGS sequence"/>
</dbReference>
<reference evidence="1 2" key="1">
    <citation type="submission" date="2023-04" db="EMBL/GenBank/DDBJ databases">
        <title>Genome Sequence of Selenomonas sputigena ATCC 33150.</title>
        <authorList>
            <person name="Miller D.P."/>
            <person name="Anvari S."/>
            <person name="Polson S.W."/>
            <person name="Macdonald M."/>
            <person name="Mcdowell J.V."/>
        </authorList>
    </citation>
    <scope>NUCLEOTIDE SEQUENCE [LARGE SCALE GENOMIC DNA]</scope>
    <source>
        <strain evidence="1 2">ATCC 33150</strain>
    </source>
</reference>
<protein>
    <submittedName>
        <fullName evidence="1">PTS glucitol/sorbitol transporter subunit IIA</fullName>
    </submittedName>
</protein>
<proteinExistence type="predicted"/>
<dbReference type="Pfam" id="PF03829">
    <property type="entry name" value="PTSIIA_gutA"/>
    <property type="match status" value="1"/>
</dbReference>
<dbReference type="PANTHER" id="PTHR40398:SF1">
    <property type="entry name" value="PTS SYSTEM GLUCITOL_SORBITOL-SPECIFIC EIIA COMPONENT"/>
    <property type="match status" value="1"/>
</dbReference>
<dbReference type="PANTHER" id="PTHR40398">
    <property type="entry name" value="PTS SYSTEM GLUCITOL/SORBITOL-SPECIFIC EIIA COMPONENT"/>
    <property type="match status" value="1"/>
</dbReference>
<keyword evidence="2" id="KW-1185">Reference proteome</keyword>
<gene>
    <name evidence="1" type="ORF">QCO44_05175</name>
</gene>
<dbReference type="SUPFAM" id="SSF141530">
    <property type="entry name" value="PTSIIA/GutA-like"/>
    <property type="match status" value="1"/>
</dbReference>
<sequence>MKYDVTITNIGSLAHNFLENSSSIILLDEGVRPNLSEMVVEHTAGELTEDIKTGDTLIMGAKRKFKVVSVGDAANDNLRKEGHCTIVINAEGSMPGQIIVKGNLPPRLNVGDKIIFE</sequence>
<dbReference type="InterPro" id="IPR004716">
    <property type="entry name" value="PTS_IIA_glucitol/sorbitol-sp"/>
</dbReference>
<dbReference type="EMBL" id="JARVLH010000003">
    <property type="protein sequence ID" value="MEX5285035.1"/>
    <property type="molecule type" value="Genomic_DNA"/>
</dbReference>
<evidence type="ECO:0000313" key="1">
    <source>
        <dbReference type="EMBL" id="MEX5285035.1"/>
    </source>
</evidence>
<comment type="caution">
    <text evidence="1">The sequence shown here is derived from an EMBL/GenBank/DDBJ whole genome shotgun (WGS) entry which is preliminary data.</text>
</comment>
<dbReference type="Gene3D" id="2.40.33.40">
    <property type="entry name" value="Phosphotransferase system, glucitol/sorbitol-specific IIA component"/>
    <property type="match status" value="1"/>
</dbReference>